<evidence type="ECO:0000256" key="1">
    <source>
        <dbReference type="SAM" id="MobiDB-lite"/>
    </source>
</evidence>
<evidence type="ECO:0000313" key="2">
    <source>
        <dbReference type="EMBL" id="MPM43539.1"/>
    </source>
</evidence>
<reference evidence="2" key="1">
    <citation type="submission" date="2019-08" db="EMBL/GenBank/DDBJ databases">
        <authorList>
            <person name="Kucharzyk K."/>
            <person name="Murdoch R.W."/>
            <person name="Higgins S."/>
            <person name="Loffler F."/>
        </authorList>
    </citation>
    <scope>NUCLEOTIDE SEQUENCE</scope>
</reference>
<accession>A0A644ZRC4</accession>
<dbReference type="EMBL" id="VSSQ01010144">
    <property type="protein sequence ID" value="MPM43539.1"/>
    <property type="molecule type" value="Genomic_DNA"/>
</dbReference>
<dbReference type="AlphaFoldDB" id="A0A644ZRC4"/>
<feature type="region of interest" description="Disordered" evidence="1">
    <location>
        <begin position="63"/>
        <end position="87"/>
    </location>
</feature>
<name>A0A644ZRC4_9ZZZZ</name>
<gene>
    <name evidence="2" type="ORF">SDC9_90216</name>
</gene>
<proteinExistence type="predicted"/>
<sequence>MIVHCNHGGNRLQVFAERFGSDFCLHNSVVDRNDFLNKRYLEMDTLIHNDFARLTKRENNAGFTGLDDNNAASEDDEYQQQYDNRADDSADGKVARFISKHTFLLFPSLWVDFVISIP</sequence>
<comment type="caution">
    <text evidence="2">The sequence shown here is derived from an EMBL/GenBank/DDBJ whole genome shotgun (WGS) entry which is preliminary data.</text>
</comment>
<protein>
    <submittedName>
        <fullName evidence="2">Uncharacterized protein</fullName>
    </submittedName>
</protein>
<organism evidence="2">
    <name type="scientific">bioreactor metagenome</name>
    <dbReference type="NCBI Taxonomy" id="1076179"/>
    <lineage>
        <taxon>unclassified sequences</taxon>
        <taxon>metagenomes</taxon>
        <taxon>ecological metagenomes</taxon>
    </lineage>
</organism>